<dbReference type="Pfam" id="PF25597">
    <property type="entry name" value="SH3_retrovirus"/>
    <property type="match status" value="1"/>
</dbReference>
<keyword evidence="6" id="KW-1185">Reference proteome</keyword>
<feature type="compositionally biased region" description="Polar residues" evidence="3">
    <location>
        <begin position="866"/>
        <end position="877"/>
    </location>
</feature>
<feature type="compositionally biased region" description="Basic and acidic residues" evidence="3">
    <location>
        <begin position="834"/>
        <end position="865"/>
    </location>
</feature>
<dbReference type="PANTHER" id="PTHR42648:SF32">
    <property type="entry name" value="RIBONUCLEASE H-LIKE DOMAIN, GAG-PRE-INTEGRASE DOMAIN PROTEIN-RELATED"/>
    <property type="match status" value="1"/>
</dbReference>
<dbReference type="SUPFAM" id="SSF53098">
    <property type="entry name" value="Ribonuclease H-like"/>
    <property type="match status" value="1"/>
</dbReference>
<dbReference type="PROSITE" id="PS50994">
    <property type="entry name" value="INTEGRASE"/>
    <property type="match status" value="1"/>
</dbReference>
<dbReference type="Gene3D" id="3.30.420.10">
    <property type="entry name" value="Ribonuclease H-like superfamily/Ribonuclease H"/>
    <property type="match status" value="1"/>
</dbReference>
<feature type="region of interest" description="Disordered" evidence="3">
    <location>
        <begin position="104"/>
        <end position="129"/>
    </location>
</feature>
<keyword evidence="2" id="KW-0378">Hydrolase</keyword>
<reference evidence="5" key="2">
    <citation type="submission" date="2022-01" db="EMBL/GenBank/DDBJ databases">
        <authorList>
            <person name="Yamashiro T."/>
            <person name="Shiraishi A."/>
            <person name="Satake H."/>
            <person name="Nakayama K."/>
        </authorList>
    </citation>
    <scope>NUCLEOTIDE SEQUENCE</scope>
</reference>
<evidence type="ECO:0000256" key="1">
    <source>
        <dbReference type="ARBA" id="ARBA00022723"/>
    </source>
</evidence>
<feature type="region of interest" description="Disordered" evidence="3">
    <location>
        <begin position="827"/>
        <end position="877"/>
    </location>
</feature>
<feature type="region of interest" description="Disordered" evidence="3">
    <location>
        <begin position="1266"/>
        <end position="1300"/>
    </location>
</feature>
<sequence length="1341" mass="150602">MAFVSSPSSINEVNTAKVQVSTATSSVIIDSTLDSTANLSDTTIYAFLANQLNGSQLVHEDLEKIHEDDLEEIDLKWQLALLSMRARRYYQRIRKKITINGSDTAAYDKPRNHDNGNRNQDSLSRTVNVEETSSKAMVAIDEAGFDWSFMAEEEVTTNMALMAFSDSEGAKYLITVEKVWGIPPPPTSLFAPLTIDFSNYSLEEFQHPEFKGYGPKASKSVYVDTSNEVNKTPDTPLVEGLVLEKEKQTVFPTKIEFVKQQDKITRKPVKVNYNYTTNMTHPNAQRNMVLRAVLMKTGLKPFNTAKTVNTTLPKSIVFSAKQMSRFSKSAQSTIKRPYQSKIVLTNKNFSQKVNTAKAQAVNTARPKVVNTARPKAVNTAKPNSVVVNTVRANKENAIKASTCWVWRPTKLDSASITLKKHNYIDARGISKSAMWIVDALGTRHATFPISQISWSLMKDMLPLVEESEEERSLVKLPDESQILLKIPRKNNMYSVDMKNIVPKESLTCLVAKATLDESMLWHRRLGHVNFKTINKLVKDNLVRGLPLKRFENDQTCVACLKGKQHKASSSKDETSGILKIFITEIENLADKKVKIIRCDNGTEFKNRVMNEFCEKKGIKREYSVARTPQQNGVAERRNRTLIEAARTMLADSKLPTTFWAEAVNTACYVQNRVIIVKPHNKTPYELFRGRTPALSFMRPFGCHVSILNTLDHLGKFDGKSDDGFFVGYSLTSKAFRVYNIRTRIIEENLHIRFLEDKPIILGDGPKWLFDLDSLTKSMNYMSVIAGTNSNDFAGSEVSIGEGSTSKETDTSQDYIMMPLWKDSSLIDSPSMNVSHDEPELSCDAEKKDNEGVSKESRVDDQEKPESSTLNINTAGPSINTASANLKTGSLHINTVSPTVITTRLNHSQTVSDIFSLRDKVTSEATHADLFGDETKIDMSNLNALYQIRGMTKTANEQGFLSAVYEGKTYEDLHTCMFFCFLSQEEPKRVTKALSDLAWVEAMQEELLQFKLQKVWVLVDLPKGKRAIEEGIDYEEVFALVARIKAIRLFLPYASFMGFMMYQMDVKSAFLYGQIEEELYVCQPLGFEDHDYPNMVYKVVKALYGELTFFLGLQVNQKEDGIFISQDKYVTNILKKFGFQDVRTSSIPVDTEKPLLKDSDGDDVYLYRDSPFNLVAYSDSDYARASLNRKSITGGCQFLRCRLISWQCKKQVVVATSSTKAEYVAAASCCIQDKQIEYLMLNASPLKYCLRGGYLNVSHDEPELSCDAEKKDDEGVSKGSGVDDQEKLESSTPNINTVGPSINTATANLKTGSLHINSVSPTIITTRSNRSQTVLDIFSFSN</sequence>
<keyword evidence="1" id="KW-0479">Metal-binding</keyword>
<dbReference type="Pfam" id="PF07727">
    <property type="entry name" value="RVT_2"/>
    <property type="match status" value="1"/>
</dbReference>
<evidence type="ECO:0000313" key="6">
    <source>
        <dbReference type="Proteomes" id="UP001151760"/>
    </source>
</evidence>
<feature type="domain" description="Integrase catalytic" evidence="4">
    <location>
        <begin position="594"/>
        <end position="691"/>
    </location>
</feature>
<comment type="caution">
    <text evidence="5">The sequence shown here is derived from an EMBL/GenBank/DDBJ whole genome shotgun (WGS) entry which is preliminary data.</text>
</comment>
<dbReference type="EMBL" id="BQNB010008807">
    <property type="protein sequence ID" value="GJS54558.1"/>
    <property type="molecule type" value="Genomic_DNA"/>
</dbReference>
<evidence type="ECO:0000313" key="5">
    <source>
        <dbReference type="EMBL" id="GJS54558.1"/>
    </source>
</evidence>
<proteinExistence type="predicted"/>
<dbReference type="InterPro" id="IPR025724">
    <property type="entry name" value="GAG-pre-integrase_dom"/>
</dbReference>
<dbReference type="InterPro" id="IPR013103">
    <property type="entry name" value="RVT_2"/>
</dbReference>
<dbReference type="CDD" id="cd09272">
    <property type="entry name" value="RNase_HI_RT_Ty1"/>
    <property type="match status" value="1"/>
</dbReference>
<dbReference type="InterPro" id="IPR012337">
    <property type="entry name" value="RNaseH-like_sf"/>
</dbReference>
<evidence type="ECO:0000256" key="3">
    <source>
        <dbReference type="SAM" id="MobiDB-lite"/>
    </source>
</evidence>
<gene>
    <name evidence="5" type="ORF">Tco_0627920</name>
</gene>
<evidence type="ECO:0000259" key="4">
    <source>
        <dbReference type="PROSITE" id="PS50994"/>
    </source>
</evidence>
<dbReference type="InterPro" id="IPR036397">
    <property type="entry name" value="RNaseH_sf"/>
</dbReference>
<dbReference type="InterPro" id="IPR001584">
    <property type="entry name" value="Integrase_cat-core"/>
</dbReference>
<dbReference type="PANTHER" id="PTHR42648">
    <property type="entry name" value="TRANSPOSASE, PUTATIVE-RELATED"/>
    <property type="match status" value="1"/>
</dbReference>
<organism evidence="5 6">
    <name type="scientific">Tanacetum coccineum</name>
    <dbReference type="NCBI Taxonomy" id="301880"/>
    <lineage>
        <taxon>Eukaryota</taxon>
        <taxon>Viridiplantae</taxon>
        <taxon>Streptophyta</taxon>
        <taxon>Embryophyta</taxon>
        <taxon>Tracheophyta</taxon>
        <taxon>Spermatophyta</taxon>
        <taxon>Magnoliopsida</taxon>
        <taxon>eudicotyledons</taxon>
        <taxon>Gunneridae</taxon>
        <taxon>Pentapetalae</taxon>
        <taxon>asterids</taxon>
        <taxon>campanulids</taxon>
        <taxon>Asterales</taxon>
        <taxon>Asteraceae</taxon>
        <taxon>Asteroideae</taxon>
        <taxon>Anthemideae</taxon>
        <taxon>Anthemidinae</taxon>
        <taxon>Tanacetum</taxon>
    </lineage>
</organism>
<dbReference type="InterPro" id="IPR057670">
    <property type="entry name" value="SH3_retrovirus"/>
</dbReference>
<name>A0ABQ4WP05_9ASTR</name>
<dbReference type="Pfam" id="PF13976">
    <property type="entry name" value="gag_pre-integrs"/>
    <property type="match status" value="1"/>
</dbReference>
<feature type="compositionally biased region" description="Polar residues" evidence="3">
    <location>
        <begin position="1289"/>
        <end position="1300"/>
    </location>
</feature>
<feature type="compositionally biased region" description="Polar residues" evidence="3">
    <location>
        <begin position="117"/>
        <end position="129"/>
    </location>
</feature>
<evidence type="ECO:0000256" key="2">
    <source>
        <dbReference type="ARBA" id="ARBA00022801"/>
    </source>
</evidence>
<accession>A0ABQ4WP05</accession>
<feature type="compositionally biased region" description="Basic and acidic residues" evidence="3">
    <location>
        <begin position="106"/>
        <end position="116"/>
    </location>
</feature>
<dbReference type="InterPro" id="IPR039537">
    <property type="entry name" value="Retrotran_Ty1/copia-like"/>
</dbReference>
<feature type="compositionally biased region" description="Basic and acidic residues" evidence="3">
    <location>
        <begin position="1266"/>
        <end position="1275"/>
    </location>
</feature>
<protein>
    <submittedName>
        <fullName evidence="5">Ribonuclease H-like domain-containing protein</fullName>
    </submittedName>
</protein>
<reference evidence="5" key="1">
    <citation type="journal article" date="2022" name="Int. J. Mol. Sci.">
        <title>Draft Genome of Tanacetum Coccineum: Genomic Comparison of Closely Related Tanacetum-Family Plants.</title>
        <authorList>
            <person name="Yamashiro T."/>
            <person name="Shiraishi A."/>
            <person name="Nakayama K."/>
            <person name="Satake H."/>
        </authorList>
    </citation>
    <scope>NUCLEOTIDE SEQUENCE</scope>
</reference>
<dbReference type="Proteomes" id="UP001151760">
    <property type="component" value="Unassembled WGS sequence"/>
</dbReference>